<keyword evidence="2" id="KW-0732">Signal</keyword>
<feature type="signal peptide" evidence="2">
    <location>
        <begin position="1"/>
        <end position="31"/>
    </location>
</feature>
<organism evidence="3">
    <name type="scientific">Eutreptiella gymnastica</name>
    <dbReference type="NCBI Taxonomy" id="73025"/>
    <lineage>
        <taxon>Eukaryota</taxon>
        <taxon>Discoba</taxon>
        <taxon>Euglenozoa</taxon>
        <taxon>Euglenida</taxon>
        <taxon>Spirocuta</taxon>
        <taxon>Euglenophyceae</taxon>
        <taxon>Eutreptiales</taxon>
        <taxon>Eutreptiaceae</taxon>
        <taxon>Eutreptiella</taxon>
    </lineage>
</organism>
<evidence type="ECO:0000256" key="1">
    <source>
        <dbReference type="SAM" id="MobiDB-lite"/>
    </source>
</evidence>
<gene>
    <name evidence="3" type="ORF">EGYM00163_LOCUS48457</name>
</gene>
<feature type="chain" id="PRO_5031414312" evidence="2">
    <location>
        <begin position="32"/>
        <end position="281"/>
    </location>
</feature>
<proteinExistence type="predicted"/>
<reference evidence="3" key="1">
    <citation type="submission" date="2021-01" db="EMBL/GenBank/DDBJ databases">
        <authorList>
            <person name="Corre E."/>
            <person name="Pelletier E."/>
            <person name="Niang G."/>
            <person name="Scheremetjew M."/>
            <person name="Finn R."/>
            <person name="Kale V."/>
            <person name="Holt S."/>
            <person name="Cochrane G."/>
            <person name="Meng A."/>
            <person name="Brown T."/>
            <person name="Cohen L."/>
        </authorList>
    </citation>
    <scope>NUCLEOTIDE SEQUENCE</scope>
    <source>
        <strain evidence="3">CCMP1594</strain>
    </source>
</reference>
<feature type="region of interest" description="Disordered" evidence="1">
    <location>
        <begin position="255"/>
        <end position="281"/>
    </location>
</feature>
<protein>
    <submittedName>
        <fullName evidence="3">Uncharacterized protein</fullName>
    </submittedName>
</protein>
<dbReference type="AlphaFoldDB" id="A0A7S4GH83"/>
<accession>A0A7S4GH83</accession>
<evidence type="ECO:0000313" key="3">
    <source>
        <dbReference type="EMBL" id="CAE0837088.1"/>
    </source>
</evidence>
<sequence>MHCFSRGRHRQPNDAALVLLFGANVAAVADAVQTQAPTTNCITEDAFDALVASDGIPRGTATVVAVRQTGPNAVHRLQTAGAHTPAPLLVFAYPTWHDLLRKPSVEALGTLYTFLEGTAERCPDSLYALDRTGLDTFLERLSLSRAELEALRIVAIDALGFEDPDRRQVHLRPWAPFSIVVPASDPSKAGQMILRLLRQRGQAQSRAHCDSVLDLLRDMLLCDPCSPMEPTKMTAGAGGHDRSLPLVHAMTPDAAPEASSTLTIAPEAPPEASVTAPIAAL</sequence>
<name>A0A7S4GH83_9EUGL</name>
<evidence type="ECO:0000256" key="2">
    <source>
        <dbReference type="SAM" id="SignalP"/>
    </source>
</evidence>
<dbReference type="EMBL" id="HBJA01140617">
    <property type="protein sequence ID" value="CAE0837088.1"/>
    <property type="molecule type" value="Transcribed_RNA"/>
</dbReference>